<dbReference type="OMA" id="STCRINC"/>
<evidence type="ECO:0000313" key="9">
    <source>
        <dbReference type="Proteomes" id="UP000694388"/>
    </source>
</evidence>
<feature type="domain" description="C1q" evidence="7">
    <location>
        <begin position="173"/>
        <end position="306"/>
    </location>
</feature>
<evidence type="ECO:0000256" key="1">
    <source>
        <dbReference type="ARBA" id="ARBA00004613"/>
    </source>
</evidence>
<comment type="subcellular location">
    <subcellularLocation>
        <location evidence="1">Secreted</location>
    </subcellularLocation>
</comment>
<keyword evidence="9" id="KW-1185">Reference proteome</keyword>
<dbReference type="SUPFAM" id="SSF49842">
    <property type="entry name" value="TNF-like"/>
    <property type="match status" value="1"/>
</dbReference>
<evidence type="ECO:0000256" key="6">
    <source>
        <dbReference type="SAM" id="Phobius"/>
    </source>
</evidence>
<protein>
    <submittedName>
        <fullName evidence="8">Complement C1q like 4</fullName>
    </submittedName>
</protein>
<dbReference type="Ensembl" id="ENSEBUT00000008024.1">
    <property type="protein sequence ID" value="ENSEBUP00000007539.1"/>
    <property type="gene ID" value="ENSEBUG00000004926.1"/>
</dbReference>
<accession>A0A8C4NJ18</accession>
<dbReference type="InterPro" id="IPR001073">
    <property type="entry name" value="C1q_dom"/>
</dbReference>
<dbReference type="PRINTS" id="PR00007">
    <property type="entry name" value="COMPLEMNTC1Q"/>
</dbReference>
<dbReference type="AlphaFoldDB" id="A0A8C4NJ18"/>
<feature type="compositionally biased region" description="Low complexity" evidence="5">
    <location>
        <begin position="130"/>
        <end position="143"/>
    </location>
</feature>
<keyword evidence="3" id="KW-0732">Signal</keyword>
<feature type="region of interest" description="Disordered" evidence="5">
    <location>
        <begin position="130"/>
        <end position="167"/>
    </location>
</feature>
<evidence type="ECO:0000313" key="8">
    <source>
        <dbReference type="Ensembl" id="ENSEBUP00000007539.1"/>
    </source>
</evidence>
<reference evidence="8" key="2">
    <citation type="submission" date="2025-09" db="UniProtKB">
        <authorList>
            <consortium name="Ensembl"/>
        </authorList>
    </citation>
    <scope>IDENTIFICATION</scope>
</reference>
<evidence type="ECO:0000256" key="3">
    <source>
        <dbReference type="ARBA" id="ARBA00022729"/>
    </source>
</evidence>
<evidence type="ECO:0000259" key="7">
    <source>
        <dbReference type="PROSITE" id="PS50871"/>
    </source>
</evidence>
<keyword evidence="6" id="KW-1133">Transmembrane helix</keyword>
<organism evidence="8 9">
    <name type="scientific">Eptatretus burgeri</name>
    <name type="common">Inshore hagfish</name>
    <dbReference type="NCBI Taxonomy" id="7764"/>
    <lineage>
        <taxon>Eukaryota</taxon>
        <taxon>Metazoa</taxon>
        <taxon>Chordata</taxon>
        <taxon>Craniata</taxon>
        <taxon>Vertebrata</taxon>
        <taxon>Cyclostomata</taxon>
        <taxon>Myxini</taxon>
        <taxon>Myxiniformes</taxon>
        <taxon>Myxinidae</taxon>
        <taxon>Eptatretinae</taxon>
        <taxon>Eptatretus</taxon>
    </lineage>
</organism>
<feature type="transmembrane region" description="Helical" evidence="6">
    <location>
        <begin position="66"/>
        <end position="89"/>
    </location>
</feature>
<dbReference type="InterPro" id="IPR050822">
    <property type="entry name" value="Cerebellin_Synaptic_Org"/>
</dbReference>
<keyword evidence="2" id="KW-0964">Secreted</keyword>
<reference evidence="8" key="1">
    <citation type="submission" date="2025-08" db="UniProtKB">
        <authorList>
            <consortium name="Ensembl"/>
        </authorList>
    </citation>
    <scope>IDENTIFICATION</scope>
</reference>
<keyword evidence="6" id="KW-0812">Transmembrane</keyword>
<proteinExistence type="predicted"/>
<keyword evidence="6" id="KW-0472">Membrane</keyword>
<dbReference type="InterPro" id="IPR008983">
    <property type="entry name" value="Tumour_necrosis_fac-like_dom"/>
</dbReference>
<evidence type="ECO:0000256" key="5">
    <source>
        <dbReference type="SAM" id="MobiDB-lite"/>
    </source>
</evidence>
<dbReference type="FunFam" id="2.60.120.40:FF:000001">
    <property type="entry name" value="Complement C1q B chain"/>
    <property type="match status" value="1"/>
</dbReference>
<dbReference type="Proteomes" id="UP000694388">
    <property type="component" value="Unplaced"/>
</dbReference>
<dbReference type="SMART" id="SM00110">
    <property type="entry name" value="C1Q"/>
    <property type="match status" value="1"/>
</dbReference>
<dbReference type="Gene3D" id="2.60.120.40">
    <property type="match status" value="1"/>
</dbReference>
<sequence>MWSRTQQRLQATSWPEVAEDQPGDPPEQYPGPAHPPGLALQVGQVKGTAMCKPWGLRRWSGTRYRWLVTAAVGIITVLALLVAIPVLVYSNRTGSGQATHSTCRINCDPNVPRASASNPDVLQARSLPLPAAAARGPPGEPGSRGPPGDRGERGLPGLPGTSGGWNQGALGRPSAHGIAFYAGLRHPQDGNEVLRFDDVVTNLGNHYDSSSGKFTCVIPGIYFFTYHVLMRGGHGTSMWADLCKNGQIRASAIAQDADQNYDYASNSAILHLDSGDEVFVRLDEGKAHGGNTNKYSTFSGFILYAD</sequence>
<evidence type="ECO:0000256" key="4">
    <source>
        <dbReference type="ARBA" id="ARBA00023119"/>
    </source>
</evidence>
<feature type="compositionally biased region" description="Pro residues" evidence="5">
    <location>
        <begin position="23"/>
        <end position="35"/>
    </location>
</feature>
<dbReference type="GO" id="GO:0005581">
    <property type="term" value="C:collagen trimer"/>
    <property type="evidence" value="ECO:0007669"/>
    <property type="project" value="UniProtKB-KW"/>
</dbReference>
<dbReference type="PANTHER" id="PTHR22923">
    <property type="entry name" value="CEREBELLIN-RELATED"/>
    <property type="match status" value="1"/>
</dbReference>
<dbReference type="GO" id="GO:0005576">
    <property type="term" value="C:extracellular region"/>
    <property type="evidence" value="ECO:0007669"/>
    <property type="project" value="UniProtKB-SubCell"/>
</dbReference>
<keyword evidence="4" id="KW-0176">Collagen</keyword>
<evidence type="ECO:0000256" key="2">
    <source>
        <dbReference type="ARBA" id="ARBA00022525"/>
    </source>
</evidence>
<dbReference type="GeneTree" id="ENSGT00940000155969"/>
<feature type="region of interest" description="Disordered" evidence="5">
    <location>
        <begin position="1"/>
        <end position="36"/>
    </location>
</feature>
<name>A0A8C4NJ18_EPTBU</name>
<dbReference type="Pfam" id="PF00386">
    <property type="entry name" value="C1q"/>
    <property type="match status" value="1"/>
</dbReference>
<dbReference type="PROSITE" id="PS50871">
    <property type="entry name" value="C1Q"/>
    <property type="match status" value="1"/>
</dbReference>
<feature type="compositionally biased region" description="Polar residues" evidence="5">
    <location>
        <begin position="1"/>
        <end position="13"/>
    </location>
</feature>
<dbReference type="PANTHER" id="PTHR22923:SF113">
    <property type="entry name" value="COMPLEMENT C1Q-LIKE PROTEIN 4"/>
    <property type="match status" value="1"/>
</dbReference>